<feature type="transmembrane region" description="Helical" evidence="1">
    <location>
        <begin position="6"/>
        <end position="35"/>
    </location>
</feature>
<evidence type="ECO:0000256" key="1">
    <source>
        <dbReference type="SAM" id="Phobius"/>
    </source>
</evidence>
<gene>
    <name evidence="2" type="ORF">ACFSW4_09735</name>
</gene>
<proteinExistence type="predicted"/>
<keyword evidence="1" id="KW-1133">Transmembrane helix</keyword>
<dbReference type="Proteomes" id="UP001597452">
    <property type="component" value="Unassembled WGS sequence"/>
</dbReference>
<name>A0ABW5QAV9_9BACI</name>
<evidence type="ECO:0000313" key="2">
    <source>
        <dbReference type="EMBL" id="MFD2639144.1"/>
    </source>
</evidence>
<organism evidence="2 3">
    <name type="scientific">Piscibacillus salipiscarius</name>
    <dbReference type="NCBI Taxonomy" id="299480"/>
    <lineage>
        <taxon>Bacteria</taxon>
        <taxon>Bacillati</taxon>
        <taxon>Bacillota</taxon>
        <taxon>Bacilli</taxon>
        <taxon>Bacillales</taxon>
        <taxon>Bacillaceae</taxon>
        <taxon>Piscibacillus</taxon>
    </lineage>
</organism>
<keyword evidence="1" id="KW-0472">Membrane</keyword>
<keyword evidence="3" id="KW-1185">Reference proteome</keyword>
<keyword evidence="1" id="KW-0812">Transmembrane</keyword>
<accession>A0ABW5QAV9</accession>
<sequence>MKKGIAIAIIIILPILFLLAPALVLFLGVVGLIILKVKFPAIKGAVGERYVNKELIKLGDQYHILCAE</sequence>
<dbReference type="EMBL" id="JBHUMZ010000021">
    <property type="protein sequence ID" value="MFD2639144.1"/>
    <property type="molecule type" value="Genomic_DNA"/>
</dbReference>
<comment type="caution">
    <text evidence="2">The sequence shown here is derived from an EMBL/GenBank/DDBJ whole genome shotgun (WGS) entry which is preliminary data.</text>
</comment>
<reference evidence="3" key="1">
    <citation type="journal article" date="2019" name="Int. J. Syst. Evol. Microbiol.">
        <title>The Global Catalogue of Microorganisms (GCM) 10K type strain sequencing project: providing services to taxonomists for standard genome sequencing and annotation.</title>
        <authorList>
            <consortium name="The Broad Institute Genomics Platform"/>
            <consortium name="The Broad Institute Genome Sequencing Center for Infectious Disease"/>
            <person name="Wu L."/>
            <person name="Ma J."/>
        </authorList>
    </citation>
    <scope>NUCLEOTIDE SEQUENCE [LARGE SCALE GENOMIC DNA]</scope>
    <source>
        <strain evidence="3">TISTR 1571</strain>
    </source>
</reference>
<dbReference type="RefSeq" id="WP_054754541.1">
    <property type="nucleotide sequence ID" value="NZ_JBHUMZ010000021.1"/>
</dbReference>
<evidence type="ECO:0000313" key="3">
    <source>
        <dbReference type="Proteomes" id="UP001597452"/>
    </source>
</evidence>
<protein>
    <submittedName>
        <fullName evidence="2">Uncharacterized protein</fullName>
    </submittedName>
</protein>